<dbReference type="RefSeq" id="WP_099956160.1">
    <property type="nucleotide sequence ID" value="NZ_CP028843.1"/>
</dbReference>
<organism evidence="2 3">
    <name type="scientific">Methylobacterium currus</name>
    <dbReference type="NCBI Taxonomy" id="2051553"/>
    <lineage>
        <taxon>Bacteria</taxon>
        <taxon>Pseudomonadati</taxon>
        <taxon>Pseudomonadota</taxon>
        <taxon>Alphaproteobacteria</taxon>
        <taxon>Hyphomicrobiales</taxon>
        <taxon>Methylobacteriaceae</taxon>
        <taxon>Methylobacterium</taxon>
    </lineage>
</organism>
<sequence>MSEAKGETSDALVLTERHAGYRVLVLNRPDRLNAFNEPLHLALRAALSDAAADPNCRALILTGAGRGFCAGQDLAARNFAPDVEPDLSRTLDEFYNPLVKQIRDLPMPLICAVNGVAAGAGASLAFHGDLVLAARSAKFLQAFAKLGLIPDAGGTWLLPRLAGRARARGMALLAEPITAEQAESWGMIWRVIDEAALMAEAHRLAAQLAQAPTYGLALIRRALDASETNDLKAQLDVERDLQGEAGRSPDYREGVAAFLEKRPARFTGRSR</sequence>
<dbReference type="InterPro" id="IPR001753">
    <property type="entry name" value="Enoyl-CoA_hydra/iso"/>
</dbReference>
<keyword evidence="2" id="KW-0413">Isomerase</keyword>
<dbReference type="Proteomes" id="UP000244755">
    <property type="component" value="Chromosome 1"/>
</dbReference>
<dbReference type="PANTHER" id="PTHR43459">
    <property type="entry name" value="ENOYL-COA HYDRATASE"/>
    <property type="match status" value="1"/>
</dbReference>
<evidence type="ECO:0000313" key="2">
    <source>
        <dbReference type="EMBL" id="AWB24424.1"/>
    </source>
</evidence>
<dbReference type="KEGG" id="mee:DA075_29075"/>
<proteinExistence type="inferred from homology"/>
<accession>A0A2R4WSC4</accession>
<dbReference type="InterPro" id="IPR011968">
    <property type="entry name" value="PaaB1"/>
</dbReference>
<protein>
    <submittedName>
        <fullName evidence="2">2-(1,2-epoxy-1,2-dihydrophenyl)acetyl-CoA isomerase</fullName>
    </submittedName>
</protein>
<evidence type="ECO:0000313" key="3">
    <source>
        <dbReference type="Proteomes" id="UP000244755"/>
    </source>
</evidence>
<dbReference type="GO" id="GO:0010124">
    <property type="term" value="P:phenylacetate catabolic process"/>
    <property type="evidence" value="ECO:0007669"/>
    <property type="project" value="InterPro"/>
</dbReference>
<reference evidence="2 3" key="1">
    <citation type="submission" date="2018-04" db="EMBL/GenBank/DDBJ databases">
        <title>Methylobacterium sp. PR1016A genome.</title>
        <authorList>
            <person name="Park W."/>
        </authorList>
    </citation>
    <scope>NUCLEOTIDE SEQUENCE [LARGE SCALE GENOMIC DNA]</scope>
    <source>
        <strain evidence="2 3">PR1016A</strain>
    </source>
</reference>
<keyword evidence="3" id="KW-1185">Reference proteome</keyword>
<dbReference type="Pfam" id="PF00378">
    <property type="entry name" value="ECH_1"/>
    <property type="match status" value="1"/>
</dbReference>
<dbReference type="AlphaFoldDB" id="A0A2R4WSC4"/>
<dbReference type="NCBIfam" id="TIGR02280">
    <property type="entry name" value="PaaB1"/>
    <property type="match status" value="1"/>
</dbReference>
<name>A0A2R4WSC4_9HYPH</name>
<gene>
    <name evidence="2" type="ORF">DA075_29075</name>
</gene>
<dbReference type="InterPro" id="IPR014748">
    <property type="entry name" value="Enoyl-CoA_hydra_C"/>
</dbReference>
<dbReference type="CDD" id="cd06558">
    <property type="entry name" value="crotonase-like"/>
    <property type="match status" value="1"/>
</dbReference>
<dbReference type="OrthoDB" id="9781757at2"/>
<comment type="similarity">
    <text evidence="1">Belongs to the enoyl-CoA hydratase/isomerase family.</text>
</comment>
<evidence type="ECO:0000256" key="1">
    <source>
        <dbReference type="ARBA" id="ARBA00005254"/>
    </source>
</evidence>
<dbReference type="SUPFAM" id="SSF52096">
    <property type="entry name" value="ClpP/crotonase"/>
    <property type="match status" value="1"/>
</dbReference>
<dbReference type="PANTHER" id="PTHR43459:SF1">
    <property type="entry name" value="EG:BACN32G11.4 PROTEIN"/>
    <property type="match status" value="1"/>
</dbReference>
<dbReference type="Gene3D" id="1.10.12.10">
    <property type="entry name" value="Lyase 2-enoyl-coa Hydratase, Chain A, domain 2"/>
    <property type="match status" value="1"/>
</dbReference>
<dbReference type="EMBL" id="CP028843">
    <property type="protein sequence ID" value="AWB24424.1"/>
    <property type="molecule type" value="Genomic_DNA"/>
</dbReference>
<dbReference type="InterPro" id="IPR029045">
    <property type="entry name" value="ClpP/crotonase-like_dom_sf"/>
</dbReference>
<dbReference type="GO" id="GO:0016853">
    <property type="term" value="F:isomerase activity"/>
    <property type="evidence" value="ECO:0007669"/>
    <property type="project" value="UniProtKB-KW"/>
</dbReference>
<dbReference type="Gene3D" id="3.90.226.10">
    <property type="entry name" value="2-enoyl-CoA Hydratase, Chain A, domain 1"/>
    <property type="match status" value="1"/>
</dbReference>